<reference evidence="1" key="1">
    <citation type="submission" date="2023-05" db="EMBL/GenBank/DDBJ databases">
        <title>Nepenthes gracilis genome sequencing.</title>
        <authorList>
            <person name="Fukushima K."/>
        </authorList>
    </citation>
    <scope>NUCLEOTIDE SEQUENCE</scope>
    <source>
        <strain evidence="1">SING2019-196</strain>
    </source>
</reference>
<keyword evidence="2" id="KW-1185">Reference proteome</keyword>
<gene>
    <name evidence="1" type="ORF">Nepgr_025313</name>
</gene>
<accession>A0AAD3T5P5</accession>
<evidence type="ECO:0000313" key="2">
    <source>
        <dbReference type="Proteomes" id="UP001279734"/>
    </source>
</evidence>
<name>A0AAD3T5P5_NEPGR</name>
<proteinExistence type="predicted"/>
<comment type="caution">
    <text evidence="1">The sequence shown here is derived from an EMBL/GenBank/DDBJ whole genome shotgun (WGS) entry which is preliminary data.</text>
</comment>
<protein>
    <submittedName>
        <fullName evidence="1">Uncharacterized protein</fullName>
    </submittedName>
</protein>
<dbReference type="Proteomes" id="UP001279734">
    <property type="component" value="Unassembled WGS sequence"/>
</dbReference>
<sequence>MCVAEQLNSPLDLEATQGTVNEMLPSVTCVPGENCQMYTRPLLFIRQLLHFWKALLHSCLANRILFLIISQSPNVATRRSSIWDCLSGAIYRGANIGIPQRKLQWEWNISEKTLMVLDDMCLSYERKLLKNIEVVASFWYPTLGQKPFPTPTNVTVFAILIKPLGQQLCSLVEIAWLGDQYSSYLEMYATRHGALRALTLYWSNEGNINKRKHVLMPQREQALLTEWEDTTD</sequence>
<dbReference type="EMBL" id="BSYO01000026">
    <property type="protein sequence ID" value="GMH23470.1"/>
    <property type="molecule type" value="Genomic_DNA"/>
</dbReference>
<evidence type="ECO:0000313" key="1">
    <source>
        <dbReference type="EMBL" id="GMH23470.1"/>
    </source>
</evidence>
<organism evidence="1 2">
    <name type="scientific">Nepenthes gracilis</name>
    <name type="common">Slender pitcher plant</name>
    <dbReference type="NCBI Taxonomy" id="150966"/>
    <lineage>
        <taxon>Eukaryota</taxon>
        <taxon>Viridiplantae</taxon>
        <taxon>Streptophyta</taxon>
        <taxon>Embryophyta</taxon>
        <taxon>Tracheophyta</taxon>
        <taxon>Spermatophyta</taxon>
        <taxon>Magnoliopsida</taxon>
        <taxon>eudicotyledons</taxon>
        <taxon>Gunneridae</taxon>
        <taxon>Pentapetalae</taxon>
        <taxon>Caryophyllales</taxon>
        <taxon>Nepenthaceae</taxon>
        <taxon>Nepenthes</taxon>
    </lineage>
</organism>
<dbReference type="AlphaFoldDB" id="A0AAD3T5P5"/>